<dbReference type="Pfam" id="PF00005">
    <property type="entry name" value="ABC_tran"/>
    <property type="match status" value="1"/>
</dbReference>
<proteinExistence type="predicted"/>
<evidence type="ECO:0000259" key="3">
    <source>
        <dbReference type="PROSITE" id="PS50893"/>
    </source>
</evidence>
<organism evidence="4 5">
    <name type="scientific">Corynebacterium resistens (strain DSM 45100 / JCM 12819 / GTC 2026 / SICGH 158)</name>
    <dbReference type="NCBI Taxonomy" id="662755"/>
    <lineage>
        <taxon>Bacteria</taxon>
        <taxon>Bacillati</taxon>
        <taxon>Actinomycetota</taxon>
        <taxon>Actinomycetes</taxon>
        <taxon>Mycobacteriales</taxon>
        <taxon>Corynebacteriaceae</taxon>
        <taxon>Corynebacterium</taxon>
    </lineage>
</organism>
<evidence type="ECO:0000313" key="4">
    <source>
        <dbReference type="EMBL" id="AEI09746.1"/>
    </source>
</evidence>
<accession>F8DZ60</accession>
<evidence type="ECO:0000256" key="1">
    <source>
        <dbReference type="ARBA" id="ARBA00022741"/>
    </source>
</evidence>
<dbReference type="PROSITE" id="PS00211">
    <property type="entry name" value="ABC_TRANSPORTER_1"/>
    <property type="match status" value="1"/>
</dbReference>
<sequence>MTPSQQPQNSPPNVDHATRPVCIEACQVVKSFPSRSGTVIAVDGVDLHIRSGEIVALLGSNGAGKTTFLDLVLGLQTPTSGNLQVFGASPRSAIKAEKVGAVLQTGGLLPDMTVKNTIRMIASTFSNPLPIDDVLTAAQLHDISDRKIAKCSGGEQQRVRFAMALLGNPQLLVLDEPTTGMDTGARFDFWDNMKAQAQAGRTIIFATHYLEEAEQFAQRIVMMSKGTVVADGSVEEIVSQSPQRSLSDVFLHYTRGKSLDTHTTSAVNCMKGTSR</sequence>
<evidence type="ECO:0000313" key="5">
    <source>
        <dbReference type="Proteomes" id="UP000000492"/>
    </source>
</evidence>
<dbReference type="SUPFAM" id="SSF52540">
    <property type="entry name" value="P-loop containing nucleoside triphosphate hydrolases"/>
    <property type="match status" value="1"/>
</dbReference>
<evidence type="ECO:0000256" key="2">
    <source>
        <dbReference type="ARBA" id="ARBA00022840"/>
    </source>
</evidence>
<dbReference type="AlphaFoldDB" id="F8DZ60"/>
<dbReference type="RefSeq" id="WP_013888756.1">
    <property type="nucleotide sequence ID" value="NC_015673.1"/>
</dbReference>
<dbReference type="OrthoDB" id="9804819at2"/>
<dbReference type="eggNOG" id="COG1131">
    <property type="taxonomic scope" value="Bacteria"/>
</dbReference>
<dbReference type="Gene3D" id="3.40.50.300">
    <property type="entry name" value="P-loop containing nucleotide triphosphate hydrolases"/>
    <property type="match status" value="1"/>
</dbReference>
<dbReference type="HOGENOM" id="CLU_000604_1_2_11"/>
<keyword evidence="1" id="KW-0547">Nucleotide-binding</keyword>
<dbReference type="InterPro" id="IPR027417">
    <property type="entry name" value="P-loop_NTPase"/>
</dbReference>
<dbReference type="GO" id="GO:0016887">
    <property type="term" value="F:ATP hydrolysis activity"/>
    <property type="evidence" value="ECO:0007669"/>
    <property type="project" value="InterPro"/>
</dbReference>
<dbReference type="GO" id="GO:0005524">
    <property type="term" value="F:ATP binding"/>
    <property type="evidence" value="ECO:0007669"/>
    <property type="project" value="UniProtKB-KW"/>
</dbReference>
<dbReference type="STRING" id="662755.CRES_1391"/>
<dbReference type="PANTHER" id="PTHR43038">
    <property type="entry name" value="ATP-BINDING CASSETTE, SUB-FAMILY H, MEMBER 1"/>
    <property type="match status" value="1"/>
</dbReference>
<dbReference type="SMART" id="SM00382">
    <property type="entry name" value="AAA"/>
    <property type="match status" value="1"/>
</dbReference>
<dbReference type="InterPro" id="IPR003593">
    <property type="entry name" value="AAA+_ATPase"/>
</dbReference>
<keyword evidence="5" id="KW-1185">Reference proteome</keyword>
<dbReference type="PROSITE" id="PS50893">
    <property type="entry name" value="ABC_TRANSPORTER_2"/>
    <property type="match status" value="1"/>
</dbReference>
<keyword evidence="2 4" id="KW-0067">ATP-binding</keyword>
<dbReference type="EMBL" id="CP002857">
    <property type="protein sequence ID" value="AEI09746.1"/>
    <property type="molecule type" value="Genomic_DNA"/>
</dbReference>
<dbReference type="KEGG" id="crd:CRES_1391"/>
<feature type="domain" description="ABC transporter" evidence="3">
    <location>
        <begin position="23"/>
        <end position="250"/>
    </location>
</feature>
<keyword evidence="4" id="KW-0378">Hydrolase</keyword>
<reference evidence="4 5" key="1">
    <citation type="journal article" date="2012" name="BMC Genomics">
        <title>Complete genome sequence, lifestyle, and multi-drug resistance of the human pathogen Corynebacterium resistens DSM 45100 isolated from blood samples of a leukemia patient.</title>
        <authorList>
            <person name="Schroder J."/>
            <person name="Maus I."/>
            <person name="Meyer K."/>
            <person name="Wordemann S."/>
            <person name="Blom J."/>
            <person name="Jaenicke S."/>
            <person name="Schneider J."/>
            <person name="Trost E."/>
            <person name="Tauch A."/>
        </authorList>
    </citation>
    <scope>NUCLEOTIDE SEQUENCE [LARGE SCALE GENOMIC DNA]</scope>
    <source>
        <strain evidence="5">DSM 45100 / JCM 12819 / CCUG 50093 / GTC 2026 / SICGH 158</strain>
    </source>
</reference>
<dbReference type="PANTHER" id="PTHR43038:SF3">
    <property type="entry name" value="ABC TRANSPORTER G FAMILY MEMBER 20 ISOFORM X1"/>
    <property type="match status" value="1"/>
</dbReference>
<gene>
    <name evidence="4" type="ordered locus">CRES_1391</name>
</gene>
<name>F8DZ60_CORRG</name>
<dbReference type="Proteomes" id="UP000000492">
    <property type="component" value="Chromosome"/>
</dbReference>
<dbReference type="InterPro" id="IPR003439">
    <property type="entry name" value="ABC_transporter-like_ATP-bd"/>
</dbReference>
<dbReference type="CDD" id="cd03230">
    <property type="entry name" value="ABC_DR_subfamily_A"/>
    <property type="match status" value="1"/>
</dbReference>
<protein>
    <submittedName>
        <fullName evidence="4">ABC transport system ATP-binding protein</fullName>
        <ecNumber evidence="4">3.6.3.31</ecNumber>
    </submittedName>
</protein>
<dbReference type="EC" id="3.6.3.31" evidence="4"/>
<dbReference type="InterPro" id="IPR017871">
    <property type="entry name" value="ABC_transporter-like_CS"/>
</dbReference>